<dbReference type="EMBL" id="MK500351">
    <property type="protein sequence ID" value="QBK87430.1"/>
    <property type="molecule type" value="Genomic_DNA"/>
</dbReference>
<accession>A0A481YWN9</accession>
<reference evidence="1" key="1">
    <citation type="journal article" date="2019" name="MBio">
        <title>Virus Genomes from Deep Sea Sediments Expand the Ocean Megavirome and Support Independent Origins of Viral Gigantism.</title>
        <authorList>
            <person name="Backstrom D."/>
            <person name="Yutin N."/>
            <person name="Jorgensen S.L."/>
            <person name="Dharamshi J."/>
            <person name="Homa F."/>
            <person name="Zaremba-Niedwiedzka K."/>
            <person name="Spang A."/>
            <person name="Wolf Y.I."/>
            <person name="Koonin E.V."/>
            <person name="Ettema T.J."/>
        </authorList>
    </citation>
    <scope>NUCLEOTIDE SEQUENCE</scope>
</reference>
<proteinExistence type="predicted"/>
<gene>
    <name evidence="1" type="ORF">LCMAC201_03400</name>
</gene>
<evidence type="ECO:0000313" key="1">
    <source>
        <dbReference type="EMBL" id="QBK87430.1"/>
    </source>
</evidence>
<sequence length="152" mass="17827">MTLSIKDGHCDGTVDMVWETYYFDLFDLTDEKDKVCCINIATSEVAILKKCLMDSIEVICHPDHGSGDRGWIRFIIGIMNEEENLGVRIFSWKYEYSRVQIYVDWEELGNNPIRYFCVYRMLDKLWEGDRLVNMRSVIENQYGCSSNRLLIG</sequence>
<organism evidence="1">
    <name type="scientific">Marseillevirus LCMAC201</name>
    <dbReference type="NCBI Taxonomy" id="2506605"/>
    <lineage>
        <taxon>Viruses</taxon>
        <taxon>Varidnaviria</taxon>
        <taxon>Bamfordvirae</taxon>
        <taxon>Nucleocytoviricota</taxon>
        <taxon>Megaviricetes</taxon>
        <taxon>Pimascovirales</taxon>
        <taxon>Pimascovirales incertae sedis</taxon>
        <taxon>Marseilleviridae</taxon>
    </lineage>
</organism>
<protein>
    <submittedName>
        <fullName evidence="1">Uncharacterized protein</fullName>
    </submittedName>
</protein>
<name>A0A481YWN9_9VIRU</name>